<evidence type="ECO:0000313" key="3">
    <source>
        <dbReference type="Proteomes" id="UP000008915"/>
    </source>
</evidence>
<dbReference type="InterPro" id="IPR007165">
    <property type="entry name" value="Phage_holin_4_2"/>
</dbReference>
<dbReference type="eggNOG" id="COG1950">
    <property type="taxonomic scope" value="Bacteria"/>
</dbReference>
<evidence type="ECO:0000313" key="2">
    <source>
        <dbReference type="EMBL" id="ADU50340.1"/>
    </source>
</evidence>
<dbReference type="AlphaFoldDB" id="E6SM10"/>
<dbReference type="PANTHER" id="PTHR37309:SF1">
    <property type="entry name" value="SLR0284 PROTEIN"/>
    <property type="match status" value="1"/>
</dbReference>
<dbReference type="KEGG" id="tmr:Tmar_0215"/>
<accession>E6SM10</accession>
<keyword evidence="3" id="KW-1185">Reference proteome</keyword>
<dbReference type="OrthoDB" id="7205479at2"/>
<sequence>MNLLIRWLINAGAILLVAWLLEGIDVTGPGAALVAALVLGLVNAVIRPVVLFLTMPIGCLTLGLFTFVVNALMFWLVASVVPGFEVDGFIPALVGSLLVSIVSTVATRLWADRGDR</sequence>
<dbReference type="Proteomes" id="UP000008915">
    <property type="component" value="Chromosome"/>
</dbReference>
<proteinExistence type="predicted"/>
<dbReference type="PANTHER" id="PTHR37309">
    <property type="entry name" value="SLR0284 PROTEIN"/>
    <property type="match status" value="1"/>
</dbReference>
<dbReference type="Pfam" id="PF04020">
    <property type="entry name" value="Phage_holin_4_2"/>
    <property type="match status" value="1"/>
</dbReference>
<evidence type="ECO:0000256" key="1">
    <source>
        <dbReference type="SAM" id="Phobius"/>
    </source>
</evidence>
<protein>
    <recommendedName>
        <fullName evidence="4">Phage holin family protein</fullName>
    </recommendedName>
</protein>
<dbReference type="EMBL" id="CP002344">
    <property type="protein sequence ID" value="ADU50340.1"/>
    <property type="molecule type" value="Genomic_DNA"/>
</dbReference>
<gene>
    <name evidence="2" type="ordered locus">Tmar_0215</name>
</gene>
<feature type="transmembrane region" description="Helical" evidence="1">
    <location>
        <begin position="30"/>
        <end position="50"/>
    </location>
</feature>
<evidence type="ECO:0008006" key="4">
    <source>
        <dbReference type="Google" id="ProtNLM"/>
    </source>
</evidence>
<reference evidence="2 3" key="1">
    <citation type="journal article" date="2010" name="Stand. Genomic Sci.">
        <title>Complete genome sequence of Thermaerobacter marianensis type strain (7p75a).</title>
        <authorList>
            <person name="Han C."/>
            <person name="Gu W."/>
            <person name="Zhang X."/>
            <person name="Lapidus A."/>
            <person name="Nolan M."/>
            <person name="Copeland A."/>
            <person name="Lucas S."/>
            <person name="Del Rio T.G."/>
            <person name="Tice H."/>
            <person name="Cheng J.F."/>
            <person name="Tapia R."/>
            <person name="Goodwin L."/>
            <person name="Pitluck S."/>
            <person name="Pagani I."/>
            <person name="Ivanova N."/>
            <person name="Mavromatis K."/>
            <person name="Mikhailova N."/>
            <person name="Pati A."/>
            <person name="Chen A."/>
            <person name="Palaniappan K."/>
            <person name="Land M."/>
            <person name="Hauser L."/>
            <person name="Chang Y.J."/>
            <person name="Jeffries C.D."/>
            <person name="Schneider S."/>
            <person name="Rohde M."/>
            <person name="Goker M."/>
            <person name="Pukall R."/>
            <person name="Woyke T."/>
            <person name="Bristow J."/>
            <person name="Eisen J.A."/>
            <person name="Markowitz V."/>
            <person name="Hugenholtz P."/>
            <person name="Kyrpides N.C."/>
            <person name="Klenk H.P."/>
            <person name="Detter J.C."/>
        </authorList>
    </citation>
    <scope>NUCLEOTIDE SEQUENCE [LARGE SCALE GENOMIC DNA]</scope>
    <source>
        <strain evidence="3">ATCC 700841 / DSM 12885 / JCM 10246 / 7p75a</strain>
    </source>
</reference>
<feature type="transmembrane region" description="Helical" evidence="1">
    <location>
        <begin position="57"/>
        <end position="77"/>
    </location>
</feature>
<dbReference type="RefSeq" id="WP_013494645.1">
    <property type="nucleotide sequence ID" value="NC_014831.1"/>
</dbReference>
<feature type="transmembrane region" description="Helical" evidence="1">
    <location>
        <begin position="7"/>
        <end position="24"/>
    </location>
</feature>
<keyword evidence="1" id="KW-0472">Membrane</keyword>
<keyword evidence="1" id="KW-1133">Transmembrane helix</keyword>
<name>E6SM10_THEM7</name>
<organism evidence="2 3">
    <name type="scientific">Thermaerobacter marianensis (strain ATCC 700841 / DSM 12885 / JCM 10246 / 7p75a)</name>
    <dbReference type="NCBI Taxonomy" id="644966"/>
    <lineage>
        <taxon>Bacteria</taxon>
        <taxon>Bacillati</taxon>
        <taxon>Bacillota</taxon>
        <taxon>Clostridia</taxon>
        <taxon>Eubacteriales</taxon>
        <taxon>Clostridiales Family XVII. Incertae Sedis</taxon>
        <taxon>Thermaerobacter</taxon>
    </lineage>
</organism>
<dbReference type="HOGENOM" id="CLU_120441_2_4_9"/>
<feature type="transmembrane region" description="Helical" evidence="1">
    <location>
        <begin position="89"/>
        <end position="111"/>
    </location>
</feature>
<keyword evidence="1" id="KW-0812">Transmembrane</keyword>
<reference evidence="3" key="2">
    <citation type="journal article" date="2010" name="Stand. Genomic Sci.">
        <title>Complete genome sequence of Thermaerobacter marianensis type strain (7p75aT).</title>
        <authorList>
            <person name="Han C."/>
            <person name="Gu W."/>
            <person name="Zhang X."/>
            <person name="Lapidus A."/>
            <person name="Nolan M."/>
            <person name="Copeland A."/>
            <person name="Lucas S."/>
            <person name="Glavina Del Rio T."/>
            <person name="Tice H."/>
            <person name="Cheng J."/>
            <person name="Tapia R."/>
            <person name="Goodwin L."/>
            <person name="Pitluck S."/>
            <person name="Pagani I."/>
            <person name="Ivanova N."/>
            <person name="Mavromatis K."/>
            <person name="Mikhailova N."/>
            <person name="Pati A."/>
            <person name="Chen A."/>
            <person name="Palaniappan K."/>
            <person name="Land M."/>
            <person name="Hauser L."/>
            <person name="Chang Y."/>
            <person name="Jeffries C."/>
            <person name="Schneider S."/>
            <person name="Rohde M."/>
            <person name="Goker M."/>
            <person name="Pukall R."/>
            <person name="Woyke T."/>
            <person name="Bristow J."/>
            <person name="Eisen J."/>
            <person name="Markowitz V."/>
            <person name="Hugenholtz P."/>
            <person name="Kyrpides N."/>
            <person name="Klenk H."/>
            <person name="Detter J."/>
        </authorList>
    </citation>
    <scope>NUCLEOTIDE SEQUENCE [LARGE SCALE GENOMIC DNA]</scope>
    <source>
        <strain evidence="3">ATCC 700841 / DSM 12885 / JCM 10246 / 7p75a</strain>
    </source>
</reference>